<keyword evidence="2" id="KW-1185">Reference proteome</keyword>
<proteinExistence type="predicted"/>
<accession>A0AAV9REW6</accession>
<evidence type="ECO:0000313" key="1">
    <source>
        <dbReference type="EMBL" id="KAK5607541.1"/>
    </source>
</evidence>
<reference evidence="1 2" key="1">
    <citation type="submission" date="2021-06" db="EMBL/GenBank/DDBJ databases">
        <authorList>
            <person name="Palmer J.M."/>
        </authorList>
    </citation>
    <scope>NUCLEOTIDE SEQUENCE [LARGE SCALE GENOMIC DNA]</scope>
    <source>
        <strain evidence="1 2">MEX-2019</strain>
        <tissue evidence="1">Muscle</tissue>
    </source>
</reference>
<dbReference type="Proteomes" id="UP001311232">
    <property type="component" value="Unassembled WGS sequence"/>
</dbReference>
<protein>
    <submittedName>
        <fullName evidence="1">Uncharacterized protein</fullName>
    </submittedName>
</protein>
<comment type="caution">
    <text evidence="1">The sequence shown here is derived from an EMBL/GenBank/DDBJ whole genome shotgun (WGS) entry which is preliminary data.</text>
</comment>
<evidence type="ECO:0000313" key="2">
    <source>
        <dbReference type="Proteomes" id="UP001311232"/>
    </source>
</evidence>
<organism evidence="1 2">
    <name type="scientific">Crenichthys baileyi</name>
    <name type="common">White River springfish</name>
    <dbReference type="NCBI Taxonomy" id="28760"/>
    <lineage>
        <taxon>Eukaryota</taxon>
        <taxon>Metazoa</taxon>
        <taxon>Chordata</taxon>
        <taxon>Craniata</taxon>
        <taxon>Vertebrata</taxon>
        <taxon>Euteleostomi</taxon>
        <taxon>Actinopterygii</taxon>
        <taxon>Neopterygii</taxon>
        <taxon>Teleostei</taxon>
        <taxon>Neoteleostei</taxon>
        <taxon>Acanthomorphata</taxon>
        <taxon>Ovalentaria</taxon>
        <taxon>Atherinomorphae</taxon>
        <taxon>Cyprinodontiformes</taxon>
        <taxon>Goodeidae</taxon>
        <taxon>Crenichthys</taxon>
    </lineage>
</organism>
<dbReference type="AlphaFoldDB" id="A0AAV9REW6"/>
<name>A0AAV9REW6_9TELE</name>
<dbReference type="EMBL" id="JAHHUM010002021">
    <property type="protein sequence ID" value="KAK5607541.1"/>
    <property type="molecule type" value="Genomic_DNA"/>
</dbReference>
<sequence length="102" mass="11496">MTQSAFDLFCLSPLYEPPPVPVCLYLSISPHRSISLSCPVMSGREQSLINAPGWFLVASASSDVHPLQFIKKKHSLYCTACCSRLFFLVSLRFIFSLSYHQH</sequence>
<gene>
    <name evidence="1" type="ORF">CRENBAI_016820</name>
</gene>